<dbReference type="Gene3D" id="2.40.180.10">
    <property type="entry name" value="Catalase core domain"/>
    <property type="match status" value="1"/>
</dbReference>
<feature type="compositionally biased region" description="Polar residues" evidence="3">
    <location>
        <begin position="118"/>
        <end position="132"/>
    </location>
</feature>
<gene>
    <name evidence="5" type="ORF">K0U00_48100</name>
</gene>
<dbReference type="SUPFAM" id="SSF56634">
    <property type="entry name" value="Heme-dependent catalase-like"/>
    <property type="match status" value="1"/>
</dbReference>
<evidence type="ECO:0000313" key="6">
    <source>
        <dbReference type="Proteomes" id="UP001519887"/>
    </source>
</evidence>
<evidence type="ECO:0000256" key="3">
    <source>
        <dbReference type="SAM" id="MobiDB-lite"/>
    </source>
</evidence>
<dbReference type="InterPro" id="IPR018028">
    <property type="entry name" value="Catalase"/>
</dbReference>
<organism evidence="5 6">
    <name type="scientific">Paenibacillus sepulcri</name>
    <dbReference type="NCBI Taxonomy" id="359917"/>
    <lineage>
        <taxon>Bacteria</taxon>
        <taxon>Bacillati</taxon>
        <taxon>Bacillota</taxon>
        <taxon>Bacilli</taxon>
        <taxon>Bacillales</taxon>
        <taxon>Paenibacillaceae</taxon>
        <taxon>Paenibacillus</taxon>
    </lineage>
</organism>
<dbReference type="PANTHER" id="PTHR11465:SF23">
    <property type="entry name" value="CATALASE-2"/>
    <property type="match status" value="1"/>
</dbReference>
<evidence type="ECO:0000256" key="2">
    <source>
        <dbReference type="ARBA" id="ARBA00012314"/>
    </source>
</evidence>
<comment type="cofactor">
    <cofactor evidence="1">
        <name>heme</name>
        <dbReference type="ChEBI" id="CHEBI:30413"/>
    </cofactor>
</comment>
<dbReference type="InterPro" id="IPR010582">
    <property type="entry name" value="Catalase_immune_responsive"/>
</dbReference>
<feature type="region of interest" description="Disordered" evidence="3">
    <location>
        <begin position="109"/>
        <end position="140"/>
    </location>
</feature>
<dbReference type="Pfam" id="PF06628">
    <property type="entry name" value="Catalase-rel"/>
    <property type="match status" value="1"/>
</dbReference>
<sequence length="140" mass="15644">IYMDRAPGQNPHVNYEPSGMGGLQEAAKPGRDHEPRYEASLVRQPIERTNNFSQAGETFRSFEAWEQDELIANLVDAFLKCNSDIRDRMSGNLTEADIEYGRRVSEGLKQAGDRKIASGQTDPDQAVKLSQQEGREAGPY</sequence>
<reference evidence="5 6" key="1">
    <citation type="submission" date="2021-07" db="EMBL/GenBank/DDBJ databases">
        <title>Paenibacillus radiodurans sp. nov., isolated from the southeastern edge of Tengger Desert.</title>
        <authorList>
            <person name="Zhang G."/>
        </authorList>
    </citation>
    <scope>NUCLEOTIDE SEQUENCE [LARGE SCALE GENOMIC DNA]</scope>
    <source>
        <strain evidence="5 6">CCM 7311</strain>
    </source>
</reference>
<evidence type="ECO:0000259" key="4">
    <source>
        <dbReference type="Pfam" id="PF06628"/>
    </source>
</evidence>
<dbReference type="PANTHER" id="PTHR11465">
    <property type="entry name" value="CATALASE"/>
    <property type="match status" value="1"/>
</dbReference>
<keyword evidence="6" id="KW-1185">Reference proteome</keyword>
<dbReference type="EC" id="1.11.1.6" evidence="2"/>
<evidence type="ECO:0000256" key="1">
    <source>
        <dbReference type="ARBA" id="ARBA00001971"/>
    </source>
</evidence>
<dbReference type="EMBL" id="JAHZIK010003326">
    <property type="protein sequence ID" value="MBW7461840.1"/>
    <property type="molecule type" value="Genomic_DNA"/>
</dbReference>
<dbReference type="InterPro" id="IPR020835">
    <property type="entry name" value="Catalase_sf"/>
</dbReference>
<name>A0ABS7CM92_9BACL</name>
<accession>A0ABS7CM92</accession>
<evidence type="ECO:0000313" key="5">
    <source>
        <dbReference type="EMBL" id="MBW7461840.1"/>
    </source>
</evidence>
<comment type="caution">
    <text evidence="5">The sequence shown here is derived from an EMBL/GenBank/DDBJ whole genome shotgun (WGS) entry which is preliminary data.</text>
</comment>
<feature type="domain" description="Catalase immune-responsive" evidence="4">
    <location>
        <begin position="46"/>
        <end position="108"/>
    </location>
</feature>
<proteinExistence type="predicted"/>
<feature type="non-terminal residue" evidence="5">
    <location>
        <position position="1"/>
    </location>
</feature>
<dbReference type="Proteomes" id="UP001519887">
    <property type="component" value="Unassembled WGS sequence"/>
</dbReference>
<protein>
    <recommendedName>
        <fullName evidence="2">catalase</fullName>
        <ecNumber evidence="2">1.11.1.6</ecNumber>
    </recommendedName>
</protein>
<feature type="region of interest" description="Disordered" evidence="3">
    <location>
        <begin position="1"/>
        <end position="35"/>
    </location>
</feature>